<feature type="transmembrane region" description="Helical" evidence="6">
    <location>
        <begin position="739"/>
        <end position="763"/>
    </location>
</feature>
<comment type="caution">
    <text evidence="9">The sequence shown here is derived from an EMBL/GenBank/DDBJ whole genome shotgun (WGS) entry which is preliminary data.</text>
</comment>
<dbReference type="InterPro" id="IPR003838">
    <property type="entry name" value="ABC3_permease_C"/>
</dbReference>
<dbReference type="Proteomes" id="UP000712007">
    <property type="component" value="Unassembled WGS sequence"/>
</dbReference>
<dbReference type="GO" id="GO:0005886">
    <property type="term" value="C:plasma membrane"/>
    <property type="evidence" value="ECO:0007669"/>
    <property type="project" value="UniProtKB-SubCell"/>
</dbReference>
<evidence type="ECO:0000313" key="9">
    <source>
        <dbReference type="EMBL" id="MBO8439878.1"/>
    </source>
</evidence>
<dbReference type="PANTHER" id="PTHR30572:SF18">
    <property type="entry name" value="ABC-TYPE MACROLIDE FAMILY EXPORT SYSTEM PERMEASE COMPONENT 2"/>
    <property type="match status" value="1"/>
</dbReference>
<comment type="subcellular location">
    <subcellularLocation>
        <location evidence="1">Cell membrane</location>
        <topology evidence="1">Multi-pass membrane protein</topology>
    </subcellularLocation>
</comment>
<feature type="transmembrane region" description="Helical" evidence="6">
    <location>
        <begin position="707"/>
        <end position="727"/>
    </location>
</feature>
<feature type="transmembrane region" description="Helical" evidence="6">
    <location>
        <begin position="656"/>
        <end position="681"/>
    </location>
</feature>
<feature type="transmembrane region" description="Helical" evidence="6">
    <location>
        <begin position="275"/>
        <end position="296"/>
    </location>
</feature>
<feature type="domain" description="ABC3 transporter permease C-terminal" evidence="7">
    <location>
        <begin position="659"/>
        <end position="772"/>
    </location>
</feature>
<feature type="transmembrane region" description="Helical" evidence="6">
    <location>
        <begin position="369"/>
        <end position="393"/>
    </location>
</feature>
<dbReference type="InterPro" id="IPR050250">
    <property type="entry name" value="Macrolide_Exporter_MacB"/>
</dbReference>
<sequence>MKTFLIFLQRNRLFSFVNVLGLSISLAFVLLLADMVFRQLTVDRGLADRERICMLQIDDICGAHYNLGDRLQSRYPEIEDWCAVYYADTYMEVRDNTHKLSTYAVRKNFFNFFSYPLVAGNREQLLLGDRDCVLTRSAAIRLFGSPADAVGKTLTWYGMEENNLFTVTGVVEDFDNSIFPVTTDMFVPFENTRYINWSVSPDAVYMNNALATTLFAKFHPEVDPNAKNEDMKNMFSECFWIFANGVAQQCRWLPMVDFYFAEAGCEAGLNQYSRMMVMLFIVIGVVILLMAVLNYVSMSVAQATYRAKEMATRRLYGSSRGTIFWRILFESLLMIAVSFLFAFLLAVAVEPFASELLQAGIDLVADLSPLTVSVYLLSIVLIALISGLLPASIISGYKPMDVVKGAFRRKTKMVWLRTLFVVQCCMAVTMLFCSIYLSKKIYDITNAPLGYSYGDVLVYPTMTDLNGVHTFRDEAQKMPFVRRVAFSCGLPVDGGNNNTTVMLENGNPKNMSIQRFIADTNFVHIYGLNMVRCRETGRPETFFSRSLFEGLSLPLGNDVIPLEDRYMSGVSGWFEDFIIRSQLMEQHPLRVDLCNPDSIYPWEISVEIMPGSDLGRCRAMLDSIYDGQVDGLPFTSEWYGDKVDMAYEEIFRMNRVLLVFTVVALLITLLGLTAMSLYFIAQRKHDMAVRKVFGSTDRLEMLRLMRFAMSSLGIGTVLSLPLMWIGFRQIEKIVKFDTAFYWWVPVAAFAVVAAVSLLSVWLISRKAVRENPVEHLKTE</sequence>
<dbReference type="GO" id="GO:0022857">
    <property type="term" value="F:transmembrane transporter activity"/>
    <property type="evidence" value="ECO:0007669"/>
    <property type="project" value="TreeGrafter"/>
</dbReference>
<feature type="domain" description="ABC3 transporter permease C-terminal" evidence="7">
    <location>
        <begin position="281"/>
        <end position="397"/>
    </location>
</feature>
<keyword evidence="4 6" id="KW-1133">Transmembrane helix</keyword>
<evidence type="ECO:0000256" key="4">
    <source>
        <dbReference type="ARBA" id="ARBA00022989"/>
    </source>
</evidence>
<dbReference type="Pfam" id="PF02687">
    <property type="entry name" value="FtsX"/>
    <property type="match status" value="2"/>
</dbReference>
<reference evidence="9" key="2">
    <citation type="journal article" date="2021" name="PeerJ">
        <title>Extensive microbial diversity within the chicken gut microbiome revealed by metagenomics and culture.</title>
        <authorList>
            <person name="Gilroy R."/>
            <person name="Ravi A."/>
            <person name="Getino M."/>
            <person name="Pursley I."/>
            <person name="Horton D.L."/>
            <person name="Alikhan N.F."/>
            <person name="Baker D."/>
            <person name="Gharbi K."/>
            <person name="Hall N."/>
            <person name="Watson M."/>
            <person name="Adriaenssens E.M."/>
            <person name="Foster-Nyarko E."/>
            <person name="Jarju S."/>
            <person name="Secka A."/>
            <person name="Antonio M."/>
            <person name="Oren A."/>
            <person name="Chaudhuri R.R."/>
            <person name="La Ragione R."/>
            <person name="Hildebrand F."/>
            <person name="Pallen M.J."/>
        </authorList>
    </citation>
    <scope>NUCLEOTIDE SEQUENCE</scope>
    <source>
        <strain evidence="9">3924</strain>
    </source>
</reference>
<keyword evidence="3 6" id="KW-0812">Transmembrane</keyword>
<keyword evidence="2" id="KW-1003">Cell membrane</keyword>
<reference evidence="9" key="1">
    <citation type="submission" date="2020-10" db="EMBL/GenBank/DDBJ databases">
        <authorList>
            <person name="Gilroy R."/>
        </authorList>
    </citation>
    <scope>NUCLEOTIDE SEQUENCE</scope>
    <source>
        <strain evidence="9">3924</strain>
    </source>
</reference>
<evidence type="ECO:0000256" key="5">
    <source>
        <dbReference type="ARBA" id="ARBA00023136"/>
    </source>
</evidence>
<evidence type="ECO:0000313" key="10">
    <source>
        <dbReference type="Proteomes" id="UP000712007"/>
    </source>
</evidence>
<feature type="transmembrane region" description="Helical" evidence="6">
    <location>
        <begin position="323"/>
        <end position="349"/>
    </location>
</feature>
<evidence type="ECO:0000259" key="8">
    <source>
        <dbReference type="Pfam" id="PF12704"/>
    </source>
</evidence>
<dbReference type="Pfam" id="PF12704">
    <property type="entry name" value="MacB_PCD"/>
    <property type="match status" value="1"/>
</dbReference>
<evidence type="ECO:0000256" key="6">
    <source>
        <dbReference type="SAM" id="Phobius"/>
    </source>
</evidence>
<feature type="transmembrane region" description="Helical" evidence="6">
    <location>
        <begin position="12"/>
        <end position="33"/>
    </location>
</feature>
<feature type="transmembrane region" description="Helical" evidence="6">
    <location>
        <begin position="414"/>
        <end position="437"/>
    </location>
</feature>
<keyword evidence="5 6" id="KW-0472">Membrane</keyword>
<accession>A0A940DJN3</accession>
<dbReference type="PANTHER" id="PTHR30572">
    <property type="entry name" value="MEMBRANE COMPONENT OF TRANSPORTER-RELATED"/>
    <property type="match status" value="1"/>
</dbReference>
<dbReference type="EMBL" id="JADIMV010000074">
    <property type="protein sequence ID" value="MBO8439878.1"/>
    <property type="molecule type" value="Genomic_DNA"/>
</dbReference>
<gene>
    <name evidence="9" type="ORF">IAC51_04430</name>
</gene>
<evidence type="ECO:0000256" key="2">
    <source>
        <dbReference type="ARBA" id="ARBA00022475"/>
    </source>
</evidence>
<evidence type="ECO:0000256" key="3">
    <source>
        <dbReference type="ARBA" id="ARBA00022692"/>
    </source>
</evidence>
<proteinExistence type="predicted"/>
<name>A0A940DJN3_9BACT</name>
<evidence type="ECO:0000259" key="7">
    <source>
        <dbReference type="Pfam" id="PF02687"/>
    </source>
</evidence>
<protein>
    <submittedName>
        <fullName evidence="9">ABC transporter permease</fullName>
    </submittedName>
</protein>
<dbReference type="AlphaFoldDB" id="A0A940DJN3"/>
<dbReference type="InterPro" id="IPR025857">
    <property type="entry name" value="MacB_PCD"/>
</dbReference>
<feature type="domain" description="MacB-like periplasmic core" evidence="8">
    <location>
        <begin position="15"/>
        <end position="232"/>
    </location>
</feature>
<evidence type="ECO:0000256" key="1">
    <source>
        <dbReference type="ARBA" id="ARBA00004651"/>
    </source>
</evidence>
<organism evidence="9 10">
    <name type="scientific">Candidatus Aphodosoma intestinipullorum</name>
    <dbReference type="NCBI Taxonomy" id="2840674"/>
    <lineage>
        <taxon>Bacteria</taxon>
        <taxon>Pseudomonadati</taxon>
        <taxon>Bacteroidota</taxon>
        <taxon>Bacteroidia</taxon>
        <taxon>Bacteroidales</taxon>
        <taxon>Candidatus Aphodosoma</taxon>
    </lineage>
</organism>